<organism evidence="1">
    <name type="scientific">Arundo donax</name>
    <name type="common">Giant reed</name>
    <name type="synonym">Donax arundinaceus</name>
    <dbReference type="NCBI Taxonomy" id="35708"/>
    <lineage>
        <taxon>Eukaryota</taxon>
        <taxon>Viridiplantae</taxon>
        <taxon>Streptophyta</taxon>
        <taxon>Embryophyta</taxon>
        <taxon>Tracheophyta</taxon>
        <taxon>Spermatophyta</taxon>
        <taxon>Magnoliopsida</taxon>
        <taxon>Liliopsida</taxon>
        <taxon>Poales</taxon>
        <taxon>Poaceae</taxon>
        <taxon>PACMAD clade</taxon>
        <taxon>Arundinoideae</taxon>
        <taxon>Arundineae</taxon>
        <taxon>Arundo</taxon>
    </lineage>
</organism>
<proteinExistence type="predicted"/>
<protein>
    <submittedName>
        <fullName evidence="1">Uncharacterized protein</fullName>
    </submittedName>
</protein>
<reference evidence="1" key="1">
    <citation type="submission" date="2014-09" db="EMBL/GenBank/DDBJ databases">
        <authorList>
            <person name="Magalhaes I.L.F."/>
            <person name="Oliveira U."/>
            <person name="Santos F.R."/>
            <person name="Vidigal T.H.D.A."/>
            <person name="Brescovit A.D."/>
            <person name="Santos A.J."/>
        </authorList>
    </citation>
    <scope>NUCLEOTIDE SEQUENCE</scope>
    <source>
        <tissue evidence="1">Shoot tissue taken approximately 20 cm above the soil surface</tissue>
    </source>
</reference>
<evidence type="ECO:0000313" key="1">
    <source>
        <dbReference type="EMBL" id="JAD63406.1"/>
    </source>
</evidence>
<dbReference type="EMBL" id="GBRH01234489">
    <property type="protein sequence ID" value="JAD63406.1"/>
    <property type="molecule type" value="Transcribed_RNA"/>
</dbReference>
<reference evidence="1" key="2">
    <citation type="journal article" date="2015" name="Data Brief">
        <title>Shoot transcriptome of the giant reed, Arundo donax.</title>
        <authorList>
            <person name="Barrero R.A."/>
            <person name="Guerrero F.D."/>
            <person name="Moolhuijzen P."/>
            <person name="Goolsby J.A."/>
            <person name="Tidwell J."/>
            <person name="Bellgard S.E."/>
            <person name="Bellgard M.I."/>
        </authorList>
    </citation>
    <scope>NUCLEOTIDE SEQUENCE</scope>
    <source>
        <tissue evidence="1">Shoot tissue taken approximately 20 cm above the soil surface</tissue>
    </source>
</reference>
<sequence>MSPPPPPVASCNLEKYVILVYAVMKFYKAYNEKPHDVLSLCAKNTVNIR</sequence>
<dbReference type="AlphaFoldDB" id="A0A0A9BJ44"/>
<accession>A0A0A9BJ44</accession>
<name>A0A0A9BJ44_ARUDO</name>